<reference evidence="1 2" key="1">
    <citation type="submission" date="2016-03" db="EMBL/GenBank/DDBJ databases">
        <title>The draft genome sequence of Fonsecaea nubica causative agent of cutaneous subcutaneous infection in human host.</title>
        <authorList>
            <person name="Costa F."/>
            <person name="Sybren D.H."/>
            <person name="Raittz R.T."/>
            <person name="Weiss V.A."/>
            <person name="Leao A.C."/>
            <person name="Gomes R."/>
            <person name="De Souza E.M."/>
            <person name="Pedrosa F.O."/>
            <person name="Steffens M.B."/>
            <person name="Bombassaro A."/>
            <person name="Tadra-Sfeir M.Z."/>
            <person name="Moreno L.F."/>
            <person name="Najafzadeh M.J."/>
            <person name="Felipe M.S."/>
            <person name="Teixeira M."/>
            <person name="Sun J."/>
            <person name="Xi L."/>
            <person name="Castro M.A."/>
            <person name="Vicente V.A."/>
        </authorList>
    </citation>
    <scope>NUCLEOTIDE SEQUENCE [LARGE SCALE GENOMIC DNA]</scope>
    <source>
        <strain evidence="1 2">CBS 269.64</strain>
    </source>
</reference>
<dbReference type="PANTHER" id="PTHR41677:SF1">
    <property type="entry name" value="FE2OG DIOXYGENASE DOMAIN-CONTAINING PROTEIN"/>
    <property type="match status" value="1"/>
</dbReference>
<dbReference type="GeneID" id="34589317"/>
<dbReference type="AlphaFoldDB" id="A0A178D157"/>
<name>A0A178D157_9EURO</name>
<proteinExistence type="predicted"/>
<dbReference type="OrthoDB" id="10256055at2759"/>
<evidence type="ECO:0000313" key="2">
    <source>
        <dbReference type="Proteomes" id="UP000185904"/>
    </source>
</evidence>
<dbReference type="EMBL" id="LVCJ01000035">
    <property type="protein sequence ID" value="OAL34941.1"/>
    <property type="molecule type" value="Genomic_DNA"/>
</dbReference>
<evidence type="ECO:0000313" key="1">
    <source>
        <dbReference type="EMBL" id="OAL34941.1"/>
    </source>
</evidence>
<comment type="caution">
    <text evidence="1">The sequence shown here is derived from an EMBL/GenBank/DDBJ whole genome shotgun (WGS) entry which is preliminary data.</text>
</comment>
<dbReference type="RefSeq" id="XP_022499953.1">
    <property type="nucleotide sequence ID" value="XM_022644193.1"/>
</dbReference>
<accession>A0A178D157</accession>
<sequence>MVTAISAPVLLDSKLSTMLRSEAEPVPSITFDPARHMAFQPPESVITLRELLLSEENACSPVAITKPFPLFSLEGVVEMRKDVFRESVVRKHGQKIKSGTYKMRGYSQDTPFVDAVWRSPEVIAACSQAAGIDLQVMFDYEIGHVNVQLDELAGKENLWDVLPPPYPPKNANLVDRASIPNEKEQLSSVRNWHVDSYPWVCVCMLSDPAGMVGGETGLEKGDGSVIKMLGPGIGWAVMMQGGCINHIALRAFGATERITMVTSFKAKDPLAPDPSTLFITNRSSRLEELYLQWTVYRMDVLAARAKDIRDRIEKGNLTADEIKERMRAWVEMQTKYLEITCREMDEGVPYGITTDLP</sequence>
<keyword evidence="2" id="KW-1185">Reference proteome</keyword>
<dbReference type="Proteomes" id="UP000185904">
    <property type="component" value="Unassembled WGS sequence"/>
</dbReference>
<protein>
    <submittedName>
        <fullName evidence="1">Uncharacterized protein</fullName>
    </submittedName>
</protein>
<gene>
    <name evidence="1" type="ORF">AYO20_05902</name>
</gene>
<organism evidence="1 2">
    <name type="scientific">Fonsecaea nubica</name>
    <dbReference type="NCBI Taxonomy" id="856822"/>
    <lineage>
        <taxon>Eukaryota</taxon>
        <taxon>Fungi</taxon>
        <taxon>Dikarya</taxon>
        <taxon>Ascomycota</taxon>
        <taxon>Pezizomycotina</taxon>
        <taxon>Eurotiomycetes</taxon>
        <taxon>Chaetothyriomycetidae</taxon>
        <taxon>Chaetothyriales</taxon>
        <taxon>Herpotrichiellaceae</taxon>
        <taxon>Fonsecaea</taxon>
    </lineage>
</organism>
<dbReference type="PANTHER" id="PTHR41677">
    <property type="entry name" value="YALI0B19030P"/>
    <property type="match status" value="1"/>
</dbReference>